<evidence type="ECO:0000313" key="3">
    <source>
        <dbReference type="EMBL" id="ANV80670.1"/>
    </source>
</evidence>
<feature type="transmembrane region" description="Helical" evidence="2">
    <location>
        <begin position="61"/>
        <end position="81"/>
    </location>
</feature>
<keyword evidence="2" id="KW-0472">Membrane</keyword>
<feature type="region of interest" description="Disordered" evidence="1">
    <location>
        <begin position="24"/>
        <end position="45"/>
    </location>
</feature>
<feature type="compositionally biased region" description="Basic and acidic residues" evidence="1">
    <location>
        <begin position="31"/>
        <end position="45"/>
    </location>
</feature>
<evidence type="ECO:0008006" key="4">
    <source>
        <dbReference type="Google" id="ProtNLM"/>
    </source>
</evidence>
<reference evidence="3" key="2">
    <citation type="journal article" date="2015" name="ISME J.">
        <title>A new class of marine Euryarchaeota group II from the Mediterranean deep chlorophyll maximum.</title>
        <authorList>
            <person name="Martin-Cuadrado A.B."/>
            <person name="Garcia-Heredia I."/>
            <person name="Molto A.G."/>
            <person name="Lopez-Ubeda R."/>
            <person name="Kimes N."/>
            <person name="Lopez-Garcia P."/>
            <person name="Moreira D."/>
            <person name="Rodriguez-Valera F."/>
        </authorList>
    </citation>
    <scope>NUCLEOTIDE SEQUENCE</scope>
</reference>
<sequence length="323" mass="36346">MWELSPHESESMVDIDSALRASAYSGKRSKRGEGNNKESAKKDLEPFDPQVHATKEVADAYSMWLVIIYGTIISIIMRYLFMPTQETMEGIIWLLPVMLTATVPSLHKIIIPKKYSELYTRGNWFRGCFLFLFSWLALSFLLLNPPLADIAPPTLASGIDIEYQDDSAVIGHSWDNGIYEINLNEAKVDIVLGMAVRDNVDAENANILVTINHNSLNEIIILANGSVIEQTEAINKFNSVETWTRGEATNIQKEYTGFPEVASNIKDIGLAWNLAEELGKEDINLGEYEIFVEIIEDGDHVEPFGENIWSKTFILKIVQTESL</sequence>
<dbReference type="EMBL" id="KP211901">
    <property type="protein sequence ID" value="ANV80670.1"/>
    <property type="molecule type" value="Genomic_DNA"/>
</dbReference>
<organism evidence="3">
    <name type="scientific">uncultured Poseidoniia archaeon</name>
    <dbReference type="NCBI Taxonomy" id="1697135"/>
    <lineage>
        <taxon>Archaea</taxon>
        <taxon>Methanobacteriati</taxon>
        <taxon>Thermoplasmatota</taxon>
        <taxon>Candidatus Poseidoniia</taxon>
        <taxon>environmental samples</taxon>
    </lineage>
</organism>
<proteinExistence type="predicted"/>
<keyword evidence="2" id="KW-0812">Transmembrane</keyword>
<feature type="transmembrane region" description="Helical" evidence="2">
    <location>
        <begin position="123"/>
        <end position="143"/>
    </location>
</feature>
<protein>
    <recommendedName>
        <fullName evidence="4">DUF1616 domain-containing protein</fullName>
    </recommendedName>
</protein>
<accession>A0A1B1TEF0</accession>
<reference evidence="3" key="1">
    <citation type="submission" date="2014-11" db="EMBL/GenBank/DDBJ databases">
        <authorList>
            <person name="Zhu J."/>
            <person name="Qi W."/>
            <person name="Song R."/>
        </authorList>
    </citation>
    <scope>NUCLEOTIDE SEQUENCE</scope>
</reference>
<name>A0A1B1TEF0_9ARCH</name>
<dbReference type="AlphaFoldDB" id="A0A1B1TEF0"/>
<evidence type="ECO:0000256" key="2">
    <source>
        <dbReference type="SAM" id="Phobius"/>
    </source>
</evidence>
<evidence type="ECO:0000256" key="1">
    <source>
        <dbReference type="SAM" id="MobiDB-lite"/>
    </source>
</evidence>
<feature type="transmembrane region" description="Helical" evidence="2">
    <location>
        <begin position="93"/>
        <end position="111"/>
    </location>
</feature>
<keyword evidence="2" id="KW-1133">Transmembrane helix</keyword>